<evidence type="ECO:0000313" key="7">
    <source>
        <dbReference type="EMBL" id="MXR36780.1"/>
    </source>
</evidence>
<feature type="transmembrane region" description="Helical" evidence="5">
    <location>
        <begin position="165"/>
        <end position="186"/>
    </location>
</feature>
<protein>
    <submittedName>
        <fullName evidence="7">EamA family transporter</fullName>
    </submittedName>
</protein>
<comment type="subcellular location">
    <subcellularLocation>
        <location evidence="1">Membrane</location>
        <topology evidence="1">Multi-pass membrane protein</topology>
    </subcellularLocation>
</comment>
<dbReference type="InterPro" id="IPR037185">
    <property type="entry name" value="EmrE-like"/>
</dbReference>
<feature type="transmembrane region" description="Helical" evidence="5">
    <location>
        <begin position="134"/>
        <end position="153"/>
    </location>
</feature>
<feature type="domain" description="EamA" evidence="6">
    <location>
        <begin position="137"/>
        <end position="265"/>
    </location>
</feature>
<dbReference type="EMBL" id="WSSB01000005">
    <property type="protein sequence ID" value="MXR36780.1"/>
    <property type="molecule type" value="Genomic_DNA"/>
</dbReference>
<keyword evidence="4 5" id="KW-0472">Membrane</keyword>
<feature type="transmembrane region" description="Helical" evidence="5">
    <location>
        <begin position="110"/>
        <end position="128"/>
    </location>
</feature>
<dbReference type="SUPFAM" id="SSF103481">
    <property type="entry name" value="Multidrug resistance efflux transporter EmrE"/>
    <property type="match status" value="2"/>
</dbReference>
<organism evidence="7 8">
    <name type="scientific">Craterilacuibacter sinensis</name>
    <dbReference type="NCBI Taxonomy" id="2686017"/>
    <lineage>
        <taxon>Bacteria</taxon>
        <taxon>Pseudomonadati</taxon>
        <taxon>Pseudomonadota</taxon>
        <taxon>Betaproteobacteria</taxon>
        <taxon>Neisseriales</taxon>
        <taxon>Neisseriaceae</taxon>
        <taxon>Craterilacuibacter</taxon>
    </lineage>
</organism>
<evidence type="ECO:0000256" key="3">
    <source>
        <dbReference type="ARBA" id="ARBA00022989"/>
    </source>
</evidence>
<dbReference type="Pfam" id="PF00892">
    <property type="entry name" value="EamA"/>
    <property type="match status" value="2"/>
</dbReference>
<keyword evidence="2 5" id="KW-0812">Transmembrane</keyword>
<dbReference type="PANTHER" id="PTHR22911">
    <property type="entry name" value="ACYL-MALONYL CONDENSING ENZYME-RELATED"/>
    <property type="match status" value="1"/>
</dbReference>
<dbReference type="AlphaFoldDB" id="A0A845BN01"/>
<dbReference type="GO" id="GO:0016020">
    <property type="term" value="C:membrane"/>
    <property type="evidence" value="ECO:0007669"/>
    <property type="project" value="UniProtKB-SubCell"/>
</dbReference>
<evidence type="ECO:0000259" key="6">
    <source>
        <dbReference type="Pfam" id="PF00892"/>
    </source>
</evidence>
<dbReference type="InterPro" id="IPR000620">
    <property type="entry name" value="EamA_dom"/>
</dbReference>
<sequence length="272" mass="29338">MVLAGLSFALMGVFVKEGARTFSSTELLFWRTLLGALCLSGVMRLRGQSPRTCNFPAHLKRSLIGYASMAMLFYALAHLPLSSAITLNYTSPLFFVLLCMIKLRDRLTPAVGLSVVLGFIGVVLLLKPGFASDAWFATLIGLGSGLCAGFAVFQVRELGQMGEPSWRTVFWFFWLASGFGLVFLLFGPGFTPLNSANVGPLLGVALFGLTGQLAMTRAYQEGRRFLVASLAYLTVVFSALFGVLLWGEPMRGDAVLAMTLVILSGVIAARRG</sequence>
<feature type="transmembrane region" description="Helical" evidence="5">
    <location>
        <begin position="198"/>
        <end position="218"/>
    </location>
</feature>
<comment type="caution">
    <text evidence="7">The sequence shown here is derived from an EMBL/GenBank/DDBJ whole genome shotgun (WGS) entry which is preliminary data.</text>
</comment>
<dbReference type="PANTHER" id="PTHR22911:SF6">
    <property type="entry name" value="SOLUTE CARRIER FAMILY 35 MEMBER G1"/>
    <property type="match status" value="1"/>
</dbReference>
<dbReference type="Proteomes" id="UP000467214">
    <property type="component" value="Unassembled WGS sequence"/>
</dbReference>
<evidence type="ECO:0000256" key="1">
    <source>
        <dbReference type="ARBA" id="ARBA00004141"/>
    </source>
</evidence>
<evidence type="ECO:0000313" key="8">
    <source>
        <dbReference type="Proteomes" id="UP000467214"/>
    </source>
</evidence>
<feature type="transmembrane region" description="Helical" evidence="5">
    <location>
        <begin position="83"/>
        <end position="103"/>
    </location>
</feature>
<feature type="transmembrane region" description="Helical" evidence="5">
    <location>
        <begin position="252"/>
        <end position="269"/>
    </location>
</feature>
<keyword evidence="8" id="KW-1185">Reference proteome</keyword>
<keyword evidence="3 5" id="KW-1133">Transmembrane helix</keyword>
<reference evidence="7 8" key="1">
    <citation type="submission" date="2019-12" db="EMBL/GenBank/DDBJ databases">
        <title>Neisseriaceae gen. nov. sp. Genome sequencing and assembly.</title>
        <authorList>
            <person name="Liu Z."/>
            <person name="Li A."/>
        </authorList>
    </citation>
    <scope>NUCLEOTIDE SEQUENCE [LARGE SCALE GENOMIC DNA]</scope>
    <source>
        <strain evidence="7 8">B2N2-7</strain>
    </source>
</reference>
<proteinExistence type="predicted"/>
<gene>
    <name evidence="7" type="ORF">GQF02_07335</name>
</gene>
<feature type="transmembrane region" description="Helical" evidence="5">
    <location>
        <begin position="225"/>
        <end position="246"/>
    </location>
</feature>
<feature type="domain" description="EamA" evidence="6">
    <location>
        <begin position="1"/>
        <end position="126"/>
    </location>
</feature>
<name>A0A845BN01_9NEIS</name>
<evidence type="ECO:0000256" key="4">
    <source>
        <dbReference type="ARBA" id="ARBA00023136"/>
    </source>
</evidence>
<accession>A0A845BN01</accession>
<evidence type="ECO:0000256" key="5">
    <source>
        <dbReference type="SAM" id="Phobius"/>
    </source>
</evidence>
<evidence type="ECO:0000256" key="2">
    <source>
        <dbReference type="ARBA" id="ARBA00022692"/>
    </source>
</evidence>